<dbReference type="Proteomes" id="UP001159427">
    <property type="component" value="Unassembled WGS sequence"/>
</dbReference>
<accession>A0ABN8RLA8</accession>
<evidence type="ECO:0000313" key="1">
    <source>
        <dbReference type="EMBL" id="CAH3178824.1"/>
    </source>
</evidence>
<proteinExistence type="predicted"/>
<name>A0ABN8RLA8_9CNID</name>
<protein>
    <submittedName>
        <fullName evidence="1">Uncharacterized protein</fullName>
    </submittedName>
</protein>
<keyword evidence="2" id="KW-1185">Reference proteome</keyword>
<evidence type="ECO:0000313" key="2">
    <source>
        <dbReference type="Proteomes" id="UP001159427"/>
    </source>
</evidence>
<dbReference type="EMBL" id="CALNXI010001876">
    <property type="protein sequence ID" value="CAH3178824.1"/>
    <property type="molecule type" value="Genomic_DNA"/>
</dbReference>
<gene>
    <name evidence="1" type="ORF">PEVE_00011980</name>
</gene>
<sequence>MTPHKTGSLFSALCSSDALRRQLSDEEDSDQDNMDVTLMEALAECYQAASRWETRRQILSIMADKVRYKRLLKFIPGLTKYRFTEAKRHCLTYGRGAPVLSVRAPRTDVTFSQIEHFTAFITSSQIVQDLPFGERSITLSNKETIKIPNVIRMMIPERVVKQYLAYCDESGFKPLSHSTLLRILAVCPASIRKSLQGLDYISSAGAQAFEDLIDIVERLGDKTLESDDQEGVEVAAHEACLESIVNEAASEIAPKHPIVYDAYNLCEMVSQKKLNEFSITVLKDICTSLGIDTAGIMVRRKKPYIDKIQSLCQECACQQ</sequence>
<reference evidence="1 2" key="1">
    <citation type="submission" date="2022-05" db="EMBL/GenBank/DDBJ databases">
        <authorList>
            <consortium name="Genoscope - CEA"/>
            <person name="William W."/>
        </authorList>
    </citation>
    <scope>NUCLEOTIDE SEQUENCE [LARGE SCALE GENOMIC DNA]</scope>
</reference>
<organism evidence="1 2">
    <name type="scientific">Porites evermanni</name>
    <dbReference type="NCBI Taxonomy" id="104178"/>
    <lineage>
        <taxon>Eukaryota</taxon>
        <taxon>Metazoa</taxon>
        <taxon>Cnidaria</taxon>
        <taxon>Anthozoa</taxon>
        <taxon>Hexacorallia</taxon>
        <taxon>Scleractinia</taxon>
        <taxon>Fungiina</taxon>
        <taxon>Poritidae</taxon>
        <taxon>Porites</taxon>
    </lineage>
</organism>
<comment type="caution">
    <text evidence="1">The sequence shown here is derived from an EMBL/GenBank/DDBJ whole genome shotgun (WGS) entry which is preliminary data.</text>
</comment>